<sequence>MVPFNTATRAQALGLKVAGLENAQIEDFTGIKPRTLRNLYQRALHRDFDPDTRPCQILDKHVEDAPRSGRPSTNPVKKK</sequence>
<dbReference type="EMBL" id="MU007038">
    <property type="protein sequence ID" value="KAF2430506.1"/>
    <property type="molecule type" value="Genomic_DNA"/>
</dbReference>
<dbReference type="Proteomes" id="UP000800235">
    <property type="component" value="Unassembled WGS sequence"/>
</dbReference>
<dbReference type="AlphaFoldDB" id="A0A9P4TYP0"/>
<dbReference type="OrthoDB" id="4156902at2759"/>
<organism evidence="2 3">
    <name type="scientific">Tothia fuscella</name>
    <dbReference type="NCBI Taxonomy" id="1048955"/>
    <lineage>
        <taxon>Eukaryota</taxon>
        <taxon>Fungi</taxon>
        <taxon>Dikarya</taxon>
        <taxon>Ascomycota</taxon>
        <taxon>Pezizomycotina</taxon>
        <taxon>Dothideomycetes</taxon>
        <taxon>Pleosporomycetidae</taxon>
        <taxon>Venturiales</taxon>
        <taxon>Cylindrosympodiaceae</taxon>
        <taxon>Tothia</taxon>
    </lineage>
</organism>
<feature type="region of interest" description="Disordered" evidence="1">
    <location>
        <begin position="60"/>
        <end position="79"/>
    </location>
</feature>
<protein>
    <submittedName>
        <fullName evidence="2">Uncharacterized protein</fullName>
    </submittedName>
</protein>
<name>A0A9P4TYP0_9PEZI</name>
<evidence type="ECO:0000313" key="2">
    <source>
        <dbReference type="EMBL" id="KAF2430506.1"/>
    </source>
</evidence>
<reference evidence="2" key="1">
    <citation type="journal article" date="2020" name="Stud. Mycol.">
        <title>101 Dothideomycetes genomes: a test case for predicting lifestyles and emergence of pathogens.</title>
        <authorList>
            <person name="Haridas S."/>
            <person name="Albert R."/>
            <person name="Binder M."/>
            <person name="Bloem J."/>
            <person name="Labutti K."/>
            <person name="Salamov A."/>
            <person name="Andreopoulos B."/>
            <person name="Baker S."/>
            <person name="Barry K."/>
            <person name="Bills G."/>
            <person name="Bluhm B."/>
            <person name="Cannon C."/>
            <person name="Castanera R."/>
            <person name="Culley D."/>
            <person name="Daum C."/>
            <person name="Ezra D."/>
            <person name="Gonzalez J."/>
            <person name="Henrissat B."/>
            <person name="Kuo A."/>
            <person name="Liang C."/>
            <person name="Lipzen A."/>
            <person name="Lutzoni F."/>
            <person name="Magnuson J."/>
            <person name="Mondo S."/>
            <person name="Nolan M."/>
            <person name="Ohm R."/>
            <person name="Pangilinan J."/>
            <person name="Park H.-J."/>
            <person name="Ramirez L."/>
            <person name="Alfaro M."/>
            <person name="Sun H."/>
            <person name="Tritt A."/>
            <person name="Yoshinaga Y."/>
            <person name="Zwiers L.-H."/>
            <person name="Turgeon B."/>
            <person name="Goodwin S."/>
            <person name="Spatafora J."/>
            <person name="Crous P."/>
            <person name="Grigoriev I."/>
        </authorList>
    </citation>
    <scope>NUCLEOTIDE SEQUENCE</scope>
    <source>
        <strain evidence="2">CBS 130266</strain>
    </source>
</reference>
<keyword evidence="3" id="KW-1185">Reference proteome</keyword>
<feature type="compositionally biased region" description="Polar residues" evidence="1">
    <location>
        <begin position="70"/>
        <end position="79"/>
    </location>
</feature>
<proteinExistence type="predicted"/>
<accession>A0A9P4TYP0</accession>
<evidence type="ECO:0000313" key="3">
    <source>
        <dbReference type="Proteomes" id="UP000800235"/>
    </source>
</evidence>
<comment type="caution">
    <text evidence="2">The sequence shown here is derived from an EMBL/GenBank/DDBJ whole genome shotgun (WGS) entry which is preliminary data.</text>
</comment>
<evidence type="ECO:0000256" key="1">
    <source>
        <dbReference type="SAM" id="MobiDB-lite"/>
    </source>
</evidence>
<gene>
    <name evidence="2" type="ORF">EJ08DRAFT_588915</name>
</gene>